<dbReference type="AlphaFoldDB" id="A0A9K3GLV7"/>
<organism evidence="4 5">
    <name type="scientific">Kipferlia bialata</name>
    <dbReference type="NCBI Taxonomy" id="797122"/>
    <lineage>
        <taxon>Eukaryota</taxon>
        <taxon>Metamonada</taxon>
        <taxon>Carpediemonas-like organisms</taxon>
        <taxon>Kipferlia</taxon>
    </lineage>
</organism>
<feature type="non-terminal residue" evidence="4">
    <location>
        <position position="729"/>
    </location>
</feature>
<dbReference type="InterPro" id="IPR023323">
    <property type="entry name" value="Tex-like_dom_sf"/>
</dbReference>
<feature type="transmembrane region" description="Helical" evidence="2">
    <location>
        <begin position="85"/>
        <end position="107"/>
    </location>
</feature>
<feature type="chain" id="PRO_5039895312" evidence="3">
    <location>
        <begin position="20"/>
        <end position="729"/>
    </location>
</feature>
<feature type="compositionally biased region" description="Basic and acidic residues" evidence="1">
    <location>
        <begin position="372"/>
        <end position="381"/>
    </location>
</feature>
<proteinExistence type="predicted"/>
<sequence>VLCLFLLADAVVCLLVVHSSYLDSVCISIVCGELLCSLSLLAFYLEGSNLSSCLSRTQRLCARVYAGCLVVGVCVVPCVRGHSSLYVLLLIPAILICTIGVSVFVWVTNSRDEASTMRQAQRMGRDVGAAMGVFVTSLPASTRRYVTEAGQNKPCGSGTPSPRGDGTQSPHTDTAPKAVGNSPQKAGRVDRVAETPSDGMVSAVVQECHLEGEREGRSGGVERNVDRGDIEVGESTAEPRAGPKAAAAAEAGTGTEAQGGRGREGQDTQSVTGGASTLLQNHTTGLITTQRDTVIAFLGVVAQADQVPAAAYVREVSALAAHDAELVEAAGLRVSDIYRIEAGVVAYLNFEARRARLMKVIDEFTEFADSEYHRDRAERQQNPRTTGETEQSQFKDLGYCTVPKSIGDLVMAAESEADLSTVVGYLLAWHYPAIHKMRDATEMETKRQALRRKMIAEGELLDDTEEDRPKTYPQTYKLASLVTGVGVLDQTYGKFKHVGEQDIVDDLRLYIESFMGDHSAIEERLTLSYSAALPFDSPILPPEQYMFAMTHQGRTVEETAQEDYDNIYNEILESGTEEEARLDAEEERLNKLEEYSKTSERWQTHVIALAAQLVGAHPAFVSRVFNLYCAEATVDTSPTERGTSVITPSHALAGVKKISQRRALWYSRWFCPTDWRDHFLCMSHGQQNDLLRVDISKGLSQTAEETVQALFTSELEEDTPLNRAWTQFR</sequence>
<keyword evidence="5" id="KW-1185">Reference proteome</keyword>
<keyword evidence="2" id="KW-0812">Transmembrane</keyword>
<dbReference type="Proteomes" id="UP000265618">
    <property type="component" value="Unassembled WGS sequence"/>
</dbReference>
<feature type="transmembrane region" description="Helical" evidence="2">
    <location>
        <begin position="60"/>
        <end position="79"/>
    </location>
</feature>
<keyword evidence="2" id="KW-0472">Membrane</keyword>
<keyword evidence="3" id="KW-0732">Signal</keyword>
<evidence type="ECO:0000256" key="2">
    <source>
        <dbReference type="SAM" id="Phobius"/>
    </source>
</evidence>
<feature type="region of interest" description="Disordered" evidence="1">
    <location>
        <begin position="372"/>
        <end position="392"/>
    </location>
</feature>
<feature type="compositionally biased region" description="Polar residues" evidence="1">
    <location>
        <begin position="382"/>
        <end position="392"/>
    </location>
</feature>
<keyword evidence="2" id="KW-1133">Transmembrane helix</keyword>
<name>A0A9K3GLV7_9EUKA</name>
<gene>
    <name evidence="4" type="ORF">KIPB_009849</name>
</gene>
<feature type="signal peptide" evidence="3">
    <location>
        <begin position="1"/>
        <end position="19"/>
    </location>
</feature>
<accession>A0A9K3GLV7</accession>
<feature type="region of interest" description="Disordered" evidence="1">
    <location>
        <begin position="147"/>
        <end position="198"/>
    </location>
</feature>
<feature type="non-terminal residue" evidence="4">
    <location>
        <position position="1"/>
    </location>
</feature>
<evidence type="ECO:0000313" key="5">
    <source>
        <dbReference type="Proteomes" id="UP000265618"/>
    </source>
</evidence>
<dbReference type="Gene3D" id="1.10.3500.10">
    <property type="entry name" value="Tex N-terminal region-like"/>
    <property type="match status" value="1"/>
</dbReference>
<evidence type="ECO:0000256" key="1">
    <source>
        <dbReference type="SAM" id="MobiDB-lite"/>
    </source>
</evidence>
<dbReference type="EMBL" id="BDIP01003468">
    <property type="protein sequence ID" value="GIQ87748.1"/>
    <property type="molecule type" value="Genomic_DNA"/>
</dbReference>
<feature type="region of interest" description="Disordered" evidence="1">
    <location>
        <begin position="233"/>
        <end position="272"/>
    </location>
</feature>
<comment type="caution">
    <text evidence="4">The sequence shown here is derived from an EMBL/GenBank/DDBJ whole genome shotgun (WGS) entry which is preliminary data.</text>
</comment>
<feature type="compositionally biased region" description="Low complexity" evidence="1">
    <location>
        <begin position="236"/>
        <end position="258"/>
    </location>
</feature>
<evidence type="ECO:0000256" key="3">
    <source>
        <dbReference type="SAM" id="SignalP"/>
    </source>
</evidence>
<reference evidence="4 5" key="1">
    <citation type="journal article" date="2018" name="PLoS ONE">
        <title>The draft genome of Kipferlia bialata reveals reductive genome evolution in fornicate parasites.</title>
        <authorList>
            <person name="Tanifuji G."/>
            <person name="Takabayashi S."/>
            <person name="Kume K."/>
            <person name="Takagi M."/>
            <person name="Nakayama T."/>
            <person name="Kamikawa R."/>
            <person name="Inagaki Y."/>
            <person name="Hashimoto T."/>
        </authorList>
    </citation>
    <scope>NUCLEOTIDE SEQUENCE [LARGE SCALE GENOMIC DNA]</scope>
    <source>
        <strain evidence="4">NY0173</strain>
    </source>
</reference>
<evidence type="ECO:0000313" key="4">
    <source>
        <dbReference type="EMBL" id="GIQ87748.1"/>
    </source>
</evidence>
<protein>
    <submittedName>
        <fullName evidence="4">Uncharacterized protein</fullName>
    </submittedName>
</protein>
<feature type="transmembrane region" description="Helical" evidence="2">
    <location>
        <begin position="29"/>
        <end position="48"/>
    </location>
</feature>